<keyword evidence="3 6" id="KW-0521">NADP</keyword>
<dbReference type="EC" id="1.1.1.49" evidence="6"/>
<dbReference type="EMBL" id="CAJNIZ010016347">
    <property type="protein sequence ID" value="CAE7384919.1"/>
    <property type="molecule type" value="Genomic_DNA"/>
</dbReference>
<dbReference type="GO" id="GO:0004345">
    <property type="term" value="F:glucose-6-phosphate dehydrogenase activity"/>
    <property type="evidence" value="ECO:0007669"/>
    <property type="project" value="UniProtKB-EC"/>
</dbReference>
<dbReference type="InterPro" id="IPR022674">
    <property type="entry name" value="G6P_DH_NAD-bd"/>
</dbReference>
<dbReference type="GO" id="GO:0050661">
    <property type="term" value="F:NADP binding"/>
    <property type="evidence" value="ECO:0007669"/>
    <property type="project" value="InterPro"/>
</dbReference>
<evidence type="ECO:0000256" key="1">
    <source>
        <dbReference type="ARBA" id="ARBA00004937"/>
    </source>
</evidence>
<dbReference type="PRINTS" id="PR00079">
    <property type="entry name" value="G6PDHDRGNASE"/>
</dbReference>
<dbReference type="AlphaFoldDB" id="A0A812Q9I9"/>
<dbReference type="NCBIfam" id="TIGR00871">
    <property type="entry name" value="zwf"/>
    <property type="match status" value="1"/>
</dbReference>
<comment type="pathway">
    <text evidence="1 6">Carbohydrate degradation; pentose phosphate pathway; D-ribulose 5-phosphate from D-glucose 6-phosphate (oxidative stage): step 1/3.</text>
</comment>
<dbReference type="InterPro" id="IPR036291">
    <property type="entry name" value="NAD(P)-bd_dom_sf"/>
</dbReference>
<dbReference type="PANTHER" id="PTHR23429">
    <property type="entry name" value="GLUCOSE-6-PHOSPHATE 1-DEHYDROGENASE G6PD"/>
    <property type="match status" value="1"/>
</dbReference>
<dbReference type="UniPathway" id="UPA00115">
    <property type="reaction ID" value="UER00408"/>
</dbReference>
<feature type="domain" description="Glucose-6-phosphate dehydrogenase C-terminal" evidence="8">
    <location>
        <begin position="247"/>
        <end position="530"/>
    </location>
</feature>
<dbReference type="Proteomes" id="UP000649617">
    <property type="component" value="Unassembled WGS sequence"/>
</dbReference>
<evidence type="ECO:0000313" key="10">
    <source>
        <dbReference type="Proteomes" id="UP000649617"/>
    </source>
</evidence>
<dbReference type="PANTHER" id="PTHR23429:SF0">
    <property type="entry name" value="GLUCOSE-6-PHOSPHATE 1-DEHYDROGENASE"/>
    <property type="match status" value="1"/>
</dbReference>
<evidence type="ECO:0000256" key="5">
    <source>
        <dbReference type="ARBA" id="ARBA00023277"/>
    </source>
</evidence>
<dbReference type="Gene3D" id="3.40.50.720">
    <property type="entry name" value="NAD(P)-binding Rossmann-like Domain"/>
    <property type="match status" value="1"/>
</dbReference>
<comment type="function">
    <text evidence="6">Catalyzes the rate-limiting step of the oxidative pentose-phosphate pathway, which represents a route for the dissimilation of carbohydrates besides glycolysis.</text>
</comment>
<protein>
    <recommendedName>
        <fullName evidence="6">Glucose-6-phosphate 1-dehydrogenase</fullName>
        <ecNumber evidence="6">1.1.1.49</ecNumber>
    </recommendedName>
</protein>
<evidence type="ECO:0000256" key="4">
    <source>
        <dbReference type="ARBA" id="ARBA00023002"/>
    </source>
</evidence>
<organism evidence="9 10">
    <name type="scientific">Symbiodinium pilosum</name>
    <name type="common">Dinoflagellate</name>
    <dbReference type="NCBI Taxonomy" id="2952"/>
    <lineage>
        <taxon>Eukaryota</taxon>
        <taxon>Sar</taxon>
        <taxon>Alveolata</taxon>
        <taxon>Dinophyceae</taxon>
        <taxon>Suessiales</taxon>
        <taxon>Symbiodiniaceae</taxon>
        <taxon>Symbiodinium</taxon>
    </lineage>
</organism>
<dbReference type="Gene3D" id="3.30.360.10">
    <property type="entry name" value="Dihydrodipicolinate Reductase, domain 2"/>
    <property type="match status" value="1"/>
</dbReference>
<feature type="domain" description="Glucose-6-phosphate dehydrogenase NAD-binding" evidence="7">
    <location>
        <begin position="50"/>
        <end position="244"/>
    </location>
</feature>
<comment type="catalytic activity">
    <reaction evidence="6">
        <text>D-glucose 6-phosphate + NADP(+) = 6-phospho-D-glucono-1,5-lactone + NADPH + H(+)</text>
        <dbReference type="Rhea" id="RHEA:15841"/>
        <dbReference type="ChEBI" id="CHEBI:15378"/>
        <dbReference type="ChEBI" id="CHEBI:57783"/>
        <dbReference type="ChEBI" id="CHEBI:57955"/>
        <dbReference type="ChEBI" id="CHEBI:58349"/>
        <dbReference type="ChEBI" id="CHEBI:61548"/>
        <dbReference type="EC" id="1.1.1.49"/>
    </reaction>
</comment>
<dbReference type="PIRSF" id="PIRSF000110">
    <property type="entry name" value="G6PD"/>
    <property type="match status" value="1"/>
</dbReference>
<proteinExistence type="inferred from homology"/>
<comment type="caution">
    <text evidence="9">The sequence shown here is derived from an EMBL/GenBank/DDBJ whole genome shotgun (WGS) entry which is preliminary data.</text>
</comment>
<evidence type="ECO:0000259" key="7">
    <source>
        <dbReference type="Pfam" id="PF00479"/>
    </source>
</evidence>
<evidence type="ECO:0000256" key="3">
    <source>
        <dbReference type="ARBA" id="ARBA00022857"/>
    </source>
</evidence>
<dbReference type="OrthoDB" id="60984at2759"/>
<evidence type="ECO:0000313" key="9">
    <source>
        <dbReference type="EMBL" id="CAE7384919.1"/>
    </source>
</evidence>
<name>A0A812Q9I9_SYMPI</name>
<comment type="similarity">
    <text evidence="6">Belongs to the glucose-6-phosphate dehydrogenase family.</text>
</comment>
<keyword evidence="4 6" id="KW-0560">Oxidoreductase</keyword>
<dbReference type="SUPFAM" id="SSF51735">
    <property type="entry name" value="NAD(P)-binding Rossmann-fold domains"/>
    <property type="match status" value="1"/>
</dbReference>
<keyword evidence="5 6" id="KW-0119">Carbohydrate metabolism</keyword>
<gene>
    <name evidence="9" type="ORF">SPIL2461_LOCUS9411</name>
</gene>
<dbReference type="Pfam" id="PF02781">
    <property type="entry name" value="G6PD_C"/>
    <property type="match status" value="1"/>
</dbReference>
<keyword evidence="2 6" id="KW-0313">Glucose metabolism</keyword>
<sequence length="549" mass="61778">MAGATAAKGASTATCNAGSESEKSCQLYVPSAHELGFDQEAFRQGKLSIVILGATGDLARKEIFPALLDLVAQRFLPEQVVLVGVGRSKRTSEEFRQQLKPALLEACPSQANACEGDVNAFLQKMSYCSLDYKSQEDFKGLQQFLEEVEDAAFQSARKADSLEQPALRNRVFYFAVPPFVFEDAASAIKETCLTDSGFNRIILEKPFGRDLHTAEELSTALKRLYTEDQLYRMDHFLGYEVCQNILSVRFRNAFVEPLMNNRHVAAVRISLKEDFGTQGRGGYFTKYGNIRDVVQNHLLQVLTLVALERPDGDLRAAKLELLRAVRDINMDEVVVGQYVAGNDHPGFLEDDSIAERDEEAAKRCPTFVQLVIRIDNDRWRGVPFIILAGKGLEESRCEVRIQFKETRSPDIFPGETCPRNELVMRVSPHEAIYMRMNMKTPGLSGDLTQSELDLCYNSQYGCTYRPRAYARLLLEALRGHQDQFVGEDELLRAWEIFTPLLEKLEGHACDKKLVKYPFGSQGPQQARDMLPSLNFLEPEGPEGNACWKN</sequence>
<dbReference type="SUPFAM" id="SSF55347">
    <property type="entry name" value="Glyceraldehyde-3-phosphate dehydrogenase-like, C-terminal domain"/>
    <property type="match status" value="1"/>
</dbReference>
<keyword evidence="10" id="KW-1185">Reference proteome</keyword>
<dbReference type="HAMAP" id="MF_00966">
    <property type="entry name" value="G6PD"/>
    <property type="match status" value="1"/>
</dbReference>
<evidence type="ECO:0000256" key="6">
    <source>
        <dbReference type="RuleBase" id="RU362120"/>
    </source>
</evidence>
<evidence type="ECO:0000256" key="2">
    <source>
        <dbReference type="ARBA" id="ARBA00022526"/>
    </source>
</evidence>
<dbReference type="InterPro" id="IPR001282">
    <property type="entry name" value="G6P_DH"/>
</dbReference>
<dbReference type="GO" id="GO:0009051">
    <property type="term" value="P:pentose-phosphate shunt, oxidative branch"/>
    <property type="evidence" value="ECO:0007669"/>
    <property type="project" value="TreeGrafter"/>
</dbReference>
<dbReference type="GO" id="GO:0006006">
    <property type="term" value="P:glucose metabolic process"/>
    <property type="evidence" value="ECO:0007669"/>
    <property type="project" value="UniProtKB-KW"/>
</dbReference>
<accession>A0A812Q9I9</accession>
<dbReference type="Pfam" id="PF00479">
    <property type="entry name" value="G6PD_N"/>
    <property type="match status" value="1"/>
</dbReference>
<reference evidence="9" key="1">
    <citation type="submission" date="2021-02" db="EMBL/GenBank/DDBJ databases">
        <authorList>
            <person name="Dougan E. K."/>
            <person name="Rhodes N."/>
            <person name="Thang M."/>
            <person name="Chan C."/>
        </authorList>
    </citation>
    <scope>NUCLEOTIDE SEQUENCE</scope>
</reference>
<evidence type="ECO:0000259" key="8">
    <source>
        <dbReference type="Pfam" id="PF02781"/>
    </source>
</evidence>
<dbReference type="InterPro" id="IPR022675">
    <property type="entry name" value="G6P_DH_C"/>
</dbReference>